<evidence type="ECO:0000256" key="5">
    <source>
        <dbReference type="ARBA" id="ARBA00013211"/>
    </source>
</evidence>
<evidence type="ECO:0000313" key="9">
    <source>
        <dbReference type="EMBL" id="MBA0706100.1"/>
    </source>
</evidence>
<sequence>GTRFTEARLLAAQEYAVSQGLPVPRNVLVPPIYDLTVAIPKTSPSPTLLRFCNGQSSVVYIHIKRRLMKQLPETDEAVAQRCKDIFVEKMITTTTPLRLNSLFWIFTEMLLKVLQQYGKMPQERAEVMLPPLAA</sequence>
<accession>A0A7J8Z3D1</accession>
<dbReference type="PANTHER" id="PTHR10983:SF24">
    <property type="entry name" value="1-ACYLGLYCEROL-3-PHOSPHATE O-ACYLTRANSFERASE 3, ISOFORM E-RELATED"/>
    <property type="match status" value="1"/>
</dbReference>
<dbReference type="EMBL" id="JABEZV010000002">
    <property type="protein sequence ID" value="MBA0706100.1"/>
    <property type="molecule type" value="Genomic_DNA"/>
</dbReference>
<evidence type="ECO:0000256" key="1">
    <source>
        <dbReference type="ARBA" id="ARBA00001141"/>
    </source>
</evidence>
<evidence type="ECO:0000256" key="6">
    <source>
        <dbReference type="ARBA" id="ARBA00022679"/>
    </source>
</evidence>
<keyword evidence="10" id="KW-1185">Reference proteome</keyword>
<evidence type="ECO:0000256" key="2">
    <source>
        <dbReference type="ARBA" id="ARBA00004728"/>
    </source>
</evidence>
<evidence type="ECO:0000256" key="7">
    <source>
        <dbReference type="ARBA" id="ARBA00023315"/>
    </source>
</evidence>
<dbReference type="PANTHER" id="PTHR10983">
    <property type="entry name" value="1-ACYLGLYCEROL-3-PHOSPHATE ACYLTRANSFERASE-RELATED"/>
    <property type="match status" value="1"/>
</dbReference>
<proteinExistence type="inferred from homology"/>
<reference evidence="9 10" key="1">
    <citation type="journal article" date="2019" name="Genome Biol. Evol.">
        <title>Insights into the evolution of the New World diploid cottons (Gossypium, subgenus Houzingenia) based on genome sequencing.</title>
        <authorList>
            <person name="Grover C.E."/>
            <person name="Arick M.A. 2nd"/>
            <person name="Thrash A."/>
            <person name="Conover J.L."/>
            <person name="Sanders W.S."/>
            <person name="Peterson D.G."/>
            <person name="Frelichowski J.E."/>
            <person name="Scheffler J.A."/>
            <person name="Scheffler B.E."/>
            <person name="Wendel J.F."/>
        </authorList>
    </citation>
    <scope>NUCLEOTIDE SEQUENCE [LARGE SCALE GENOMIC DNA]</scope>
    <source>
        <strain evidence="9">4</strain>
        <tissue evidence="9">Leaf</tissue>
    </source>
</reference>
<dbReference type="Proteomes" id="UP000593574">
    <property type="component" value="Unassembled WGS sequence"/>
</dbReference>
<organism evidence="9 10">
    <name type="scientific">Gossypium laxum</name>
    <dbReference type="NCBI Taxonomy" id="34288"/>
    <lineage>
        <taxon>Eukaryota</taxon>
        <taxon>Viridiplantae</taxon>
        <taxon>Streptophyta</taxon>
        <taxon>Embryophyta</taxon>
        <taxon>Tracheophyta</taxon>
        <taxon>Spermatophyta</taxon>
        <taxon>Magnoliopsida</taxon>
        <taxon>eudicotyledons</taxon>
        <taxon>Gunneridae</taxon>
        <taxon>Pentapetalae</taxon>
        <taxon>rosids</taxon>
        <taxon>malvids</taxon>
        <taxon>Malvales</taxon>
        <taxon>Malvaceae</taxon>
        <taxon>Malvoideae</taxon>
        <taxon>Gossypium</taxon>
    </lineage>
</organism>
<feature type="domain" description="Acyltransferase C-terminal" evidence="8">
    <location>
        <begin position="53"/>
        <end position="89"/>
    </location>
</feature>
<gene>
    <name evidence="9" type="ORF">Golax_018235</name>
</gene>
<comment type="catalytic activity">
    <reaction evidence="1">
        <text>a 1-acyl-sn-glycero-3-phosphate + an acyl-CoA = a 1,2-diacyl-sn-glycero-3-phosphate + CoA</text>
        <dbReference type="Rhea" id="RHEA:19709"/>
        <dbReference type="ChEBI" id="CHEBI:57287"/>
        <dbReference type="ChEBI" id="CHEBI:57970"/>
        <dbReference type="ChEBI" id="CHEBI:58342"/>
        <dbReference type="ChEBI" id="CHEBI:58608"/>
        <dbReference type="EC" id="2.3.1.51"/>
    </reaction>
</comment>
<dbReference type="InterPro" id="IPR032098">
    <property type="entry name" value="Acyltransf_C"/>
</dbReference>
<protein>
    <recommendedName>
        <fullName evidence="5">1-acylglycerol-3-phosphate O-acyltransferase</fullName>
        <ecNumber evidence="5">2.3.1.51</ecNumber>
    </recommendedName>
</protein>
<evidence type="ECO:0000259" key="8">
    <source>
        <dbReference type="Pfam" id="PF16076"/>
    </source>
</evidence>
<dbReference type="Pfam" id="PF16076">
    <property type="entry name" value="Acyltransf_C"/>
    <property type="match status" value="1"/>
</dbReference>
<keyword evidence="7" id="KW-0012">Acyltransferase</keyword>
<comment type="similarity">
    <text evidence="4">Belongs to the 1-acyl-sn-glycerol-3-phosphate acyltransferase family.</text>
</comment>
<dbReference type="UniPathway" id="UPA00557">
    <property type="reaction ID" value="UER00613"/>
</dbReference>
<evidence type="ECO:0000256" key="4">
    <source>
        <dbReference type="ARBA" id="ARBA00008655"/>
    </source>
</evidence>
<comment type="pathway">
    <text evidence="3">Lipid metabolism.</text>
</comment>
<dbReference type="GO" id="GO:0016024">
    <property type="term" value="P:CDP-diacylglycerol biosynthetic process"/>
    <property type="evidence" value="ECO:0007669"/>
    <property type="project" value="UniProtKB-UniPathway"/>
</dbReference>
<dbReference type="EC" id="2.3.1.51" evidence="5"/>
<comment type="pathway">
    <text evidence="2">Phospholipid metabolism; CDP-diacylglycerol biosynthesis; CDP-diacylglycerol from sn-glycerol 3-phosphate: step 2/3.</text>
</comment>
<dbReference type="GO" id="GO:0003841">
    <property type="term" value="F:1-acylglycerol-3-phosphate O-acyltransferase activity"/>
    <property type="evidence" value="ECO:0007669"/>
    <property type="project" value="UniProtKB-EC"/>
</dbReference>
<keyword evidence="6" id="KW-0808">Transferase</keyword>
<name>A0A7J8Z3D1_9ROSI</name>
<evidence type="ECO:0000313" key="10">
    <source>
        <dbReference type="Proteomes" id="UP000593574"/>
    </source>
</evidence>
<dbReference type="AlphaFoldDB" id="A0A7J8Z3D1"/>
<comment type="caution">
    <text evidence="9">The sequence shown here is derived from an EMBL/GenBank/DDBJ whole genome shotgun (WGS) entry which is preliminary data.</text>
</comment>
<evidence type="ECO:0000256" key="3">
    <source>
        <dbReference type="ARBA" id="ARBA00005189"/>
    </source>
</evidence>
<dbReference type="GO" id="GO:0012505">
    <property type="term" value="C:endomembrane system"/>
    <property type="evidence" value="ECO:0007669"/>
    <property type="project" value="TreeGrafter"/>
</dbReference>
<feature type="non-terminal residue" evidence="9">
    <location>
        <position position="1"/>
    </location>
</feature>
<feature type="non-terminal residue" evidence="9">
    <location>
        <position position="134"/>
    </location>
</feature>